<name>A0A4Z1F400_9HELO</name>
<dbReference type="AlphaFoldDB" id="A0A4Z1F400"/>
<reference evidence="2 3" key="1">
    <citation type="submission" date="2017-12" db="EMBL/GenBank/DDBJ databases">
        <title>Comparative genomics of Botrytis spp.</title>
        <authorList>
            <person name="Valero-Jimenez C.A."/>
            <person name="Tapia P."/>
            <person name="Veloso J."/>
            <person name="Silva-Moreno E."/>
            <person name="Staats M."/>
            <person name="Valdes J.H."/>
            <person name="Van Kan J.A.L."/>
        </authorList>
    </citation>
    <scope>NUCLEOTIDE SEQUENCE [LARGE SCALE GENOMIC DNA]</scope>
    <source>
        <strain evidence="2 3">Bt9001</strain>
    </source>
</reference>
<evidence type="ECO:0000256" key="1">
    <source>
        <dbReference type="SAM" id="MobiDB-lite"/>
    </source>
</evidence>
<protein>
    <recommendedName>
        <fullName evidence="4">Tesmin/TSO1-like CXC domain-containing protein</fullName>
    </recommendedName>
</protein>
<keyword evidence="3" id="KW-1185">Reference proteome</keyword>
<sequence>MASLNKRKAEEEVPLTEGSTEIARTANDMELNPQASMAALFRANKLVHDLNESQLRTILVQAYVSHPEIAHVVDLEHEKMEHLDEAPSESDPEPESVSISEVGRAIGNDHNLEDSDDKSSGLEHEASKKNRRVTELKQRGITASFSCSCKTGCTNGRCECSKNSFSCGPNCKCASCANYLNKFALFFGESRLRATNCFASWMKAQGPDLDLDSAFTQEELRSNIMGVDEKKYYDAPQGTVFHDGSDPEIQQLGEEWLEAKTEAERKPVRMKLFRKAFVEDGGYYFSFCSGGWEEFTSTVHCSVCDECNDWRDWHCKDCGKCSYGISIPCDGCGGVSNGYHDQFDDMDVW</sequence>
<feature type="region of interest" description="Disordered" evidence="1">
    <location>
        <begin position="107"/>
        <end position="134"/>
    </location>
</feature>
<comment type="caution">
    <text evidence="2">The sequence shown here is derived from an EMBL/GenBank/DDBJ whole genome shotgun (WGS) entry which is preliminary data.</text>
</comment>
<feature type="region of interest" description="Disordered" evidence="1">
    <location>
        <begin position="1"/>
        <end position="29"/>
    </location>
</feature>
<evidence type="ECO:0000313" key="2">
    <source>
        <dbReference type="EMBL" id="TGO18228.1"/>
    </source>
</evidence>
<gene>
    <name evidence="2" type="ORF">BTUL_0011g00340</name>
</gene>
<organism evidence="2 3">
    <name type="scientific">Botrytis tulipae</name>
    <dbReference type="NCBI Taxonomy" id="87230"/>
    <lineage>
        <taxon>Eukaryota</taxon>
        <taxon>Fungi</taxon>
        <taxon>Dikarya</taxon>
        <taxon>Ascomycota</taxon>
        <taxon>Pezizomycotina</taxon>
        <taxon>Leotiomycetes</taxon>
        <taxon>Helotiales</taxon>
        <taxon>Sclerotiniaceae</taxon>
        <taxon>Botrytis</taxon>
    </lineage>
</organism>
<dbReference type="Proteomes" id="UP000297777">
    <property type="component" value="Unassembled WGS sequence"/>
</dbReference>
<dbReference type="OrthoDB" id="10012048at2759"/>
<evidence type="ECO:0008006" key="4">
    <source>
        <dbReference type="Google" id="ProtNLM"/>
    </source>
</evidence>
<feature type="compositionally biased region" description="Basic and acidic residues" evidence="1">
    <location>
        <begin position="110"/>
        <end position="134"/>
    </location>
</feature>
<evidence type="ECO:0000313" key="3">
    <source>
        <dbReference type="Proteomes" id="UP000297777"/>
    </source>
</evidence>
<proteinExistence type="predicted"/>
<accession>A0A4Z1F400</accession>
<dbReference type="EMBL" id="PQXH01000011">
    <property type="protein sequence ID" value="TGO18228.1"/>
    <property type="molecule type" value="Genomic_DNA"/>
</dbReference>